<dbReference type="EMBL" id="PEBW01000005">
    <property type="protein sequence ID" value="PTQ51490.1"/>
    <property type="molecule type" value="Genomic_DNA"/>
</dbReference>
<dbReference type="Pfam" id="PF00072">
    <property type="entry name" value="Response_reg"/>
    <property type="match status" value="1"/>
</dbReference>
<dbReference type="SMART" id="SM00448">
    <property type="entry name" value="REC"/>
    <property type="match status" value="1"/>
</dbReference>
<keyword evidence="5" id="KW-0804">Transcription</keyword>
<keyword evidence="1 6" id="KW-0597">Phosphoprotein</keyword>
<dbReference type="PANTHER" id="PTHR48111:SF1">
    <property type="entry name" value="TWO-COMPONENT RESPONSE REGULATOR ORR33"/>
    <property type="match status" value="1"/>
</dbReference>
<evidence type="ECO:0000256" key="2">
    <source>
        <dbReference type="ARBA" id="ARBA00023012"/>
    </source>
</evidence>
<dbReference type="Gene3D" id="6.10.250.690">
    <property type="match status" value="1"/>
</dbReference>
<keyword evidence="2" id="KW-0902">Two-component regulatory system</keyword>
<dbReference type="PANTHER" id="PTHR48111">
    <property type="entry name" value="REGULATOR OF RPOS"/>
    <property type="match status" value="1"/>
</dbReference>
<keyword evidence="4 7" id="KW-0238">DNA-binding</keyword>
<evidence type="ECO:0000313" key="11">
    <source>
        <dbReference type="Proteomes" id="UP000244016"/>
    </source>
</evidence>
<evidence type="ECO:0000256" key="5">
    <source>
        <dbReference type="ARBA" id="ARBA00023163"/>
    </source>
</evidence>
<accession>A0A2T5G5M9</accession>
<dbReference type="Gene3D" id="3.40.50.2300">
    <property type="match status" value="1"/>
</dbReference>
<dbReference type="GO" id="GO:0032993">
    <property type="term" value="C:protein-DNA complex"/>
    <property type="evidence" value="ECO:0007669"/>
    <property type="project" value="TreeGrafter"/>
</dbReference>
<dbReference type="PROSITE" id="PS51755">
    <property type="entry name" value="OMPR_PHOB"/>
    <property type="match status" value="1"/>
</dbReference>
<evidence type="ECO:0000256" key="7">
    <source>
        <dbReference type="PROSITE-ProRule" id="PRU01091"/>
    </source>
</evidence>
<dbReference type="SUPFAM" id="SSF52172">
    <property type="entry name" value="CheY-like"/>
    <property type="match status" value="1"/>
</dbReference>
<dbReference type="Gene3D" id="1.10.10.10">
    <property type="entry name" value="Winged helix-like DNA-binding domain superfamily/Winged helix DNA-binding domain"/>
    <property type="match status" value="1"/>
</dbReference>
<keyword evidence="3" id="KW-0805">Transcription regulation</keyword>
<feature type="domain" description="Response regulatory" evidence="8">
    <location>
        <begin position="5"/>
        <end position="120"/>
    </location>
</feature>
<reference evidence="10 11" key="1">
    <citation type="submission" date="2017-08" db="EMBL/GenBank/DDBJ databases">
        <title>Burning lignite coal seam in the remote Altai Mountains harbors a hydrogen-driven thermophilic microbial community.</title>
        <authorList>
            <person name="Kadnikov V.V."/>
            <person name="Mardanov A.V."/>
            <person name="Ivasenko D."/>
            <person name="Beletsky A.V."/>
            <person name="Karnachuk O.V."/>
            <person name="Ravin N.V."/>
        </authorList>
    </citation>
    <scope>NUCLEOTIDE SEQUENCE [LARGE SCALE GENOMIC DNA]</scope>
    <source>
        <strain evidence="10">AL31</strain>
    </source>
</reference>
<dbReference type="PROSITE" id="PS50110">
    <property type="entry name" value="RESPONSE_REGULATORY"/>
    <property type="match status" value="1"/>
</dbReference>
<comment type="caution">
    <text evidence="10">The sequence shown here is derived from an EMBL/GenBank/DDBJ whole genome shotgun (WGS) entry which is preliminary data.</text>
</comment>
<evidence type="ECO:0000259" key="8">
    <source>
        <dbReference type="PROSITE" id="PS50110"/>
    </source>
</evidence>
<feature type="domain" description="OmpR/PhoB-type" evidence="9">
    <location>
        <begin position="129"/>
        <end position="227"/>
    </location>
</feature>
<dbReference type="InterPro" id="IPR039420">
    <property type="entry name" value="WalR-like"/>
</dbReference>
<dbReference type="GO" id="GO:0000976">
    <property type="term" value="F:transcription cis-regulatory region binding"/>
    <property type="evidence" value="ECO:0007669"/>
    <property type="project" value="TreeGrafter"/>
</dbReference>
<evidence type="ECO:0000256" key="4">
    <source>
        <dbReference type="ARBA" id="ARBA00023125"/>
    </source>
</evidence>
<gene>
    <name evidence="10" type="ORF">BLITH_1567</name>
</gene>
<dbReference type="InterPro" id="IPR001867">
    <property type="entry name" value="OmpR/PhoB-type_DNA-bd"/>
</dbReference>
<dbReference type="SMART" id="SM00862">
    <property type="entry name" value="Trans_reg_C"/>
    <property type="match status" value="1"/>
</dbReference>
<dbReference type="GO" id="GO:0006355">
    <property type="term" value="P:regulation of DNA-templated transcription"/>
    <property type="evidence" value="ECO:0007669"/>
    <property type="project" value="InterPro"/>
</dbReference>
<dbReference type="AlphaFoldDB" id="A0A2T5G5M9"/>
<evidence type="ECO:0000256" key="1">
    <source>
        <dbReference type="ARBA" id="ARBA00022553"/>
    </source>
</evidence>
<dbReference type="InterPro" id="IPR001789">
    <property type="entry name" value="Sig_transdc_resp-reg_receiver"/>
</dbReference>
<sequence length="235" mass="26362">MASLKILLLEDDPPLRQAVAGLLEEAGYRVTCAEDAYEAEAYALGELYDLYLVDVVLPDVDGFTFLRRLRERGDQTPAIFLTARDQVEDRVRGLSVAGGDDYVVKPFSGEELLARIAAVLRRSGKVDLHGTLGVGPIRFDSARRRVVVRGTPVELTPTEERLLLTFLRHPGEVLPRERLIASVWGVEGEADERSLELYIHYLRKKLKPFGLEGAIETVRGRGYRLVRWDEEGQSS</sequence>
<evidence type="ECO:0000259" key="9">
    <source>
        <dbReference type="PROSITE" id="PS51755"/>
    </source>
</evidence>
<dbReference type="GO" id="GO:0005829">
    <property type="term" value="C:cytosol"/>
    <property type="evidence" value="ECO:0007669"/>
    <property type="project" value="TreeGrafter"/>
</dbReference>
<evidence type="ECO:0000256" key="3">
    <source>
        <dbReference type="ARBA" id="ARBA00023015"/>
    </source>
</evidence>
<feature type="DNA-binding region" description="OmpR/PhoB-type" evidence="7">
    <location>
        <begin position="129"/>
        <end position="227"/>
    </location>
</feature>
<evidence type="ECO:0000313" key="10">
    <source>
        <dbReference type="EMBL" id="PTQ51490.1"/>
    </source>
</evidence>
<feature type="modified residue" description="4-aspartylphosphate" evidence="6">
    <location>
        <position position="54"/>
    </location>
</feature>
<dbReference type="CDD" id="cd00383">
    <property type="entry name" value="trans_reg_C"/>
    <property type="match status" value="1"/>
</dbReference>
<name>A0A2T5G5M9_9BACL</name>
<organism evidence="10 11">
    <name type="scientific">Brockia lithotrophica</name>
    <dbReference type="NCBI Taxonomy" id="933949"/>
    <lineage>
        <taxon>Bacteria</taxon>
        <taxon>Bacillati</taxon>
        <taxon>Bacillota</taxon>
        <taxon>Bacilli</taxon>
        <taxon>Bacillales</taxon>
        <taxon>Bacillales Family X. Incertae Sedis</taxon>
        <taxon>Brockia</taxon>
    </lineage>
</organism>
<protein>
    <submittedName>
        <fullName evidence="10">DNA-binding heavy metal response regulator</fullName>
    </submittedName>
</protein>
<dbReference type="InterPro" id="IPR011006">
    <property type="entry name" value="CheY-like_superfamily"/>
</dbReference>
<proteinExistence type="predicted"/>
<dbReference type="Proteomes" id="UP000244016">
    <property type="component" value="Unassembled WGS sequence"/>
</dbReference>
<dbReference type="InterPro" id="IPR036388">
    <property type="entry name" value="WH-like_DNA-bd_sf"/>
</dbReference>
<dbReference type="Pfam" id="PF00486">
    <property type="entry name" value="Trans_reg_C"/>
    <property type="match status" value="1"/>
</dbReference>
<dbReference type="GO" id="GO:0000156">
    <property type="term" value="F:phosphorelay response regulator activity"/>
    <property type="evidence" value="ECO:0007669"/>
    <property type="project" value="TreeGrafter"/>
</dbReference>
<evidence type="ECO:0000256" key="6">
    <source>
        <dbReference type="PROSITE-ProRule" id="PRU00169"/>
    </source>
</evidence>